<dbReference type="EMBL" id="JABAGI010000005">
    <property type="protein sequence ID" value="NME62101.1"/>
    <property type="molecule type" value="Genomic_DNA"/>
</dbReference>
<sequence>MDTRDGFNGLADAVTRYAVQNLSAVLHPGRRGSSGLTFRHRATGRIIAILIDGRDLLVRCAPQQAAHPSFPPGVATSMHTDHDSWVSIKLDGSVDLATIVEYMDASSERAGMPVHDPAATDTSDARGTAAAPGGTQSSAESRVYTDVSIPARARTSHHRPAVRGVYGHVEDDDARHTVAPAARRGFRPARDVQSAADPVMLPDALPHILPDAPRYEGRTPGQSFADTRHGNDGMLPLIDMPANAVGQRIPHASHDSRPRPARPQLPARLRHMRSIRAHYTFRNVAFGRALDFYLQGASVADYRDASAWHGIFRWQHPTYRDMDNAQLHGYFAWRTRFLERTDGQDHAPAVQSATASGTPDDAWYDTCVAFAKVRVYEIICGIIPDPEQGYQELTRIAKDYAWQDTRFAASLAQWIRGYIIDRDLTAHITADTFPETIRDRMIATLTNPAETTDEEYLDAAIHVSAYHVDTSAFTRRHRDIVQYSLRRICQAVDRYLCEQRHTSLADVCFGQPTTIDAIQLFPDAVYLDTQRYRPQADYGMMKRVVNEPQTVVINPIRSYRWTTDGHWHLTAYTTDLAGRVFGEIMRVCDRQLRRRHHFGHAMKAPPSGGLAHALIPVIDQAIDDIERARLIASRPHITIDMHELARIRHDADITRDALIVDDHDAQAESTTESTIEPSAEQPAIPRQTEQAGAPPSEAETTSVLQSTPIPAPAEAPASMPASASVPTPTEEAPTPAPTTPHDSTATDPEHFLVRSLLNHEPYEDELHRRHESVSMLVDRINERMMDEIGDTVIEFDGDRPVIIEDYEDDLRQWLTR</sequence>
<dbReference type="RefSeq" id="WP_168984152.1">
    <property type="nucleotide sequence ID" value="NZ_JABAGI010000005.1"/>
</dbReference>
<protein>
    <recommendedName>
        <fullName evidence="2">TerB-C domain-containing protein</fullName>
    </recommendedName>
</protein>
<dbReference type="AlphaFoldDB" id="A0A7X9RMZ2"/>
<feature type="domain" description="TerB-C" evidence="2">
    <location>
        <begin position="632"/>
        <end position="811"/>
    </location>
</feature>
<dbReference type="SUPFAM" id="SSF142906">
    <property type="entry name" value="YjbR-like"/>
    <property type="match status" value="1"/>
</dbReference>
<gene>
    <name evidence="3" type="ORF">HF844_04715</name>
</gene>
<comment type="caution">
    <text evidence="3">The sequence shown here is derived from an EMBL/GenBank/DDBJ whole genome shotgun (WGS) entry which is preliminary data.</text>
</comment>
<dbReference type="InterPro" id="IPR038056">
    <property type="entry name" value="YjbR-like_sf"/>
</dbReference>
<proteinExistence type="predicted"/>
<feature type="region of interest" description="Disordered" evidence="1">
    <location>
        <begin position="110"/>
        <end position="143"/>
    </location>
</feature>
<dbReference type="Proteomes" id="UP000588369">
    <property type="component" value="Unassembled WGS sequence"/>
</dbReference>
<dbReference type="Pfam" id="PF15615">
    <property type="entry name" value="TerB_C"/>
    <property type="match status" value="1"/>
</dbReference>
<dbReference type="InterPro" id="IPR028932">
    <property type="entry name" value="TerB-C"/>
</dbReference>
<feature type="compositionally biased region" description="Polar residues" evidence="1">
    <location>
        <begin position="667"/>
        <end position="676"/>
    </location>
</feature>
<feature type="compositionally biased region" description="Low complexity" evidence="1">
    <location>
        <begin position="706"/>
        <end position="746"/>
    </location>
</feature>
<evidence type="ECO:0000313" key="4">
    <source>
        <dbReference type="Proteomes" id="UP000588369"/>
    </source>
</evidence>
<evidence type="ECO:0000259" key="2">
    <source>
        <dbReference type="Pfam" id="PF15615"/>
    </source>
</evidence>
<organism evidence="3 4">
    <name type="scientific">Bifidobacterium thermophilum</name>
    <dbReference type="NCBI Taxonomy" id="33905"/>
    <lineage>
        <taxon>Bacteria</taxon>
        <taxon>Bacillati</taxon>
        <taxon>Actinomycetota</taxon>
        <taxon>Actinomycetes</taxon>
        <taxon>Bifidobacteriales</taxon>
        <taxon>Bifidobacteriaceae</taxon>
        <taxon>Bifidobacterium</taxon>
    </lineage>
</organism>
<evidence type="ECO:0000256" key="1">
    <source>
        <dbReference type="SAM" id="MobiDB-lite"/>
    </source>
</evidence>
<evidence type="ECO:0000313" key="3">
    <source>
        <dbReference type="EMBL" id="NME62101.1"/>
    </source>
</evidence>
<accession>A0A7X9RMZ2</accession>
<reference evidence="3 4" key="1">
    <citation type="submission" date="2020-04" db="EMBL/GenBank/DDBJ databases">
        <authorList>
            <person name="Hitch T.C.A."/>
            <person name="Wylensek D."/>
            <person name="Clavel T."/>
        </authorList>
    </citation>
    <scope>NUCLEOTIDE SEQUENCE [LARGE SCALE GENOMIC DNA]</scope>
    <source>
        <strain evidence="3 4">BSM-130-P53-3C</strain>
    </source>
</reference>
<feature type="region of interest" description="Disordered" evidence="1">
    <location>
        <begin position="664"/>
        <end position="746"/>
    </location>
</feature>
<name>A0A7X9RMZ2_9BIFI</name>